<organism evidence="11">
    <name type="scientific">Leviviridae sp</name>
    <dbReference type="NCBI Taxonomy" id="2027243"/>
    <lineage>
        <taxon>Viruses</taxon>
        <taxon>Riboviria</taxon>
        <taxon>Orthornavirae</taxon>
        <taxon>Lenarviricota</taxon>
        <taxon>Leviviricetes</taxon>
        <taxon>Norzivirales</taxon>
        <taxon>Fiersviridae</taxon>
    </lineage>
</organism>
<evidence type="ECO:0000256" key="7">
    <source>
        <dbReference type="ARBA" id="ARBA00030248"/>
    </source>
</evidence>
<evidence type="ECO:0000256" key="3">
    <source>
        <dbReference type="ARBA" id="ARBA00022679"/>
    </source>
</evidence>
<dbReference type="PROSITE" id="PS50522">
    <property type="entry name" value="RDRP_PHAGE"/>
    <property type="match status" value="1"/>
</dbReference>
<keyword evidence="6" id="KW-0693">Viral RNA replication</keyword>
<gene>
    <name evidence="11" type="ORF">H1Rhizo26FD522_000003</name>
</gene>
<evidence type="ECO:0000256" key="5">
    <source>
        <dbReference type="ARBA" id="ARBA00022741"/>
    </source>
</evidence>
<proteinExistence type="predicted"/>
<reference evidence="11" key="1">
    <citation type="submission" date="2019-05" db="EMBL/GenBank/DDBJ databases">
        <title>Metatranscriptomic reconstruction reveals RNA viruses with the potential to shape carbon cycling in soil.</title>
        <authorList>
            <person name="Starr E.P."/>
            <person name="Nuccio E."/>
            <person name="Pett-Ridge J."/>
            <person name="Banfield J.F."/>
            <person name="Firestone M.K."/>
        </authorList>
    </citation>
    <scope>NUCLEOTIDE SEQUENCE</scope>
    <source>
        <strain evidence="11">H1_Rhizo_26_FD_scaffold_522</strain>
    </source>
</reference>
<dbReference type="GO" id="GO:0039694">
    <property type="term" value="P:viral RNA genome replication"/>
    <property type="evidence" value="ECO:0007669"/>
    <property type="project" value="InterPro"/>
</dbReference>
<dbReference type="GO" id="GO:0046872">
    <property type="term" value="F:metal ion binding"/>
    <property type="evidence" value="ECO:0007669"/>
    <property type="project" value="UniProtKB-KW"/>
</dbReference>
<feature type="domain" description="RdRp catalytic" evidence="10">
    <location>
        <begin position="302"/>
        <end position="445"/>
    </location>
</feature>
<name>A0A514D6N9_9VIRU</name>
<feature type="binding site" evidence="9">
    <location>
        <position position="414"/>
    </location>
    <ligand>
        <name>Mg(2+)</name>
        <dbReference type="ChEBI" id="CHEBI:18420"/>
        <label>2</label>
    </ligand>
</feature>
<dbReference type="GO" id="GO:0000166">
    <property type="term" value="F:nucleotide binding"/>
    <property type="evidence" value="ECO:0007669"/>
    <property type="project" value="UniProtKB-KW"/>
</dbReference>
<comment type="cofactor">
    <cofactor evidence="9">
        <name>Mg(2+)</name>
        <dbReference type="ChEBI" id="CHEBI:18420"/>
    </cofactor>
    <text evidence="9">Binds 2 Mg(2+) per subunit.</text>
</comment>
<evidence type="ECO:0000256" key="2">
    <source>
        <dbReference type="ARBA" id="ARBA00022484"/>
    </source>
</evidence>
<dbReference type="Pfam" id="PF03431">
    <property type="entry name" value="RNA_replicase_B"/>
    <property type="match status" value="1"/>
</dbReference>
<accession>A0A514D6N9</accession>
<evidence type="ECO:0000256" key="8">
    <source>
        <dbReference type="ARBA" id="ARBA00048744"/>
    </source>
</evidence>
<dbReference type="InterPro" id="IPR005093">
    <property type="entry name" value="RNArep_beta"/>
</dbReference>
<keyword evidence="9" id="KW-0460">Magnesium</keyword>
<keyword evidence="9" id="KW-0479">Metal-binding</keyword>
<evidence type="ECO:0000256" key="6">
    <source>
        <dbReference type="ARBA" id="ARBA00022953"/>
    </source>
</evidence>
<dbReference type="EMBL" id="MN034725">
    <property type="protein sequence ID" value="QDH89262.1"/>
    <property type="molecule type" value="Genomic_RNA"/>
</dbReference>
<keyword evidence="3" id="KW-0808">Transferase</keyword>
<evidence type="ECO:0000259" key="10">
    <source>
        <dbReference type="PROSITE" id="PS50522"/>
    </source>
</evidence>
<dbReference type="EC" id="2.7.7.48" evidence="1"/>
<evidence type="ECO:0000256" key="9">
    <source>
        <dbReference type="PIRSR" id="PIRSR605093-1"/>
    </source>
</evidence>
<feature type="binding site" evidence="9">
    <location>
        <position position="413"/>
    </location>
    <ligand>
        <name>Mg(2+)</name>
        <dbReference type="ChEBI" id="CHEBI:18420"/>
        <label>2</label>
    </ligand>
</feature>
<sequence length="623" mass="71162">MKSPMMIQQLVLTEMGTRCGTSTNRDWKTITARYEHEGLSFLTITLPDFGKDFERSLDQGKVDPSLFSGFSRKGGLPRFLGGFLDRVFDRESALLLDEPSIDCIYAIRQITLMFGKIGLECSPKRVRKAINGYIQTEQDVRLSDRLIRSEPDRLERFVRVGRMLWADFFSSVDSRIYNESVVPKHGPGATADKLRGNAKYKQRCWTSRLESLFPHWEQLISSDSPHLLERMNGIRILEPRDEIPVRVIFVPKTLKTPRIIAIEPTCMQYMQQGVLSVMVQEIPRFNQTRELVQFERQEPNQRLALEGSVSGALATLDLSEASDRVSNQHVRLLLANHRWLCQAVDATRSRKADIDGKTIRLAKYASMGSALCFPMEAIVFATVVFCGIERALDRRLTIKDVESLYGAVRVYGDDIIVPVDYVQSVIRELEAFGFRVNARKSFWTGKFRESCGKEYYDGHDVSIVRMRSLLPKSRRHVEELVSTVAFRNLLFQAGFDSTVDFLDKRIEKLIPFPVVEATSVLLGRLSHGPYRATKHGSNHQAPLVRGVVVVPKYPVSQLDDYGALLKFFLNKVHSDELPQNGKPMTLERVLERYKNVPSVDKEHLQRAGRPVSVRIKHRWAQPF</sequence>
<keyword evidence="5" id="KW-0547">Nucleotide-binding</keyword>
<comment type="catalytic activity">
    <reaction evidence="8">
        <text>RNA(n) + a ribonucleoside 5'-triphosphate = RNA(n+1) + diphosphate</text>
        <dbReference type="Rhea" id="RHEA:21248"/>
        <dbReference type="Rhea" id="RHEA-COMP:14527"/>
        <dbReference type="Rhea" id="RHEA-COMP:17342"/>
        <dbReference type="ChEBI" id="CHEBI:33019"/>
        <dbReference type="ChEBI" id="CHEBI:61557"/>
        <dbReference type="ChEBI" id="CHEBI:140395"/>
        <dbReference type="EC" id="2.7.7.48"/>
    </reaction>
</comment>
<keyword evidence="2 11" id="KW-0696">RNA-directed RNA polymerase</keyword>
<evidence type="ECO:0000313" key="11">
    <source>
        <dbReference type="EMBL" id="QDH89262.1"/>
    </source>
</evidence>
<feature type="binding site" evidence="9">
    <location>
        <position position="317"/>
    </location>
    <ligand>
        <name>Mg(2+)</name>
        <dbReference type="ChEBI" id="CHEBI:18420"/>
        <label>2</label>
    </ligand>
</feature>
<dbReference type="InterPro" id="IPR007096">
    <property type="entry name" value="RNA-dir_Rpol_cat_phage"/>
</dbReference>
<evidence type="ECO:0000256" key="4">
    <source>
        <dbReference type="ARBA" id="ARBA00022695"/>
    </source>
</evidence>
<evidence type="ECO:0000256" key="1">
    <source>
        <dbReference type="ARBA" id="ARBA00012494"/>
    </source>
</evidence>
<dbReference type="GO" id="GO:0003968">
    <property type="term" value="F:RNA-directed RNA polymerase activity"/>
    <property type="evidence" value="ECO:0007669"/>
    <property type="project" value="UniProtKB-KW"/>
</dbReference>
<keyword evidence="4" id="KW-0548">Nucleotidyltransferase</keyword>
<protein>
    <recommendedName>
        <fullName evidence="1">RNA-directed RNA polymerase</fullName>
        <ecNumber evidence="1">2.7.7.48</ecNumber>
    </recommendedName>
    <alternativeName>
        <fullName evidence="7">RNA replicase beta chain</fullName>
    </alternativeName>
</protein>